<sequence>MNSGIEYLLSKSKPLIQPLIMKMVELSTFSATSDPFFSVLTAELSDVILNKLFGNLSEDFVSRSLSNQELEKVGAALAFAVMEIKENFGKRKTLREDGFFDLDEFERSPYDEIGEGVYIKTKDEFELKKVKFYGNFLANIAFDEEVSKEEANKLLSLIDSLTYRQIKLLALVTSSYSTLGIESHKMYELITNIGEKVMGIEIPKMRSLPNKDFKQGGMGGYSTISIYQDLMDLMRLGLIVQRTEGEIEIILDITHINPSCLAPVGLGAQLYNFMNLNQMTDEELEETLKQL</sequence>
<dbReference type="RefSeq" id="WP_199202554.1">
    <property type="nucleotide sequence ID" value="NZ_MW124301.1"/>
</dbReference>
<geneLocation type="plasmid" evidence="1">
    <name>pLIS4</name>
</geneLocation>
<organism evidence="1">
    <name type="scientific">Listeria seeligeri</name>
    <dbReference type="NCBI Taxonomy" id="1640"/>
    <lineage>
        <taxon>Bacteria</taxon>
        <taxon>Bacillati</taxon>
        <taxon>Bacillota</taxon>
        <taxon>Bacilli</taxon>
        <taxon>Bacillales</taxon>
        <taxon>Listeriaceae</taxon>
        <taxon>Listeria</taxon>
    </lineage>
</organism>
<proteinExistence type="predicted"/>
<name>A0A7T0Q8D9_LISSE</name>
<accession>A0A7T0Q8D9</accession>
<protein>
    <submittedName>
        <fullName evidence="1">Uncharacterized protein</fullName>
    </submittedName>
</protein>
<reference evidence="1" key="1">
    <citation type="journal article" date="2020" name="Int. J. Mol. Sci.">
        <title>Genetic Carriers and Genomic Distribution of cadA6-A Novel Variant of a Cadmium Resistance Determinant Identified in Listeria spp.</title>
        <authorList>
            <person name="Chmielowska C."/>
            <person name="Korsak D."/>
            <person name="Szmulkowska B."/>
            <person name="Krop A."/>
            <person name="Lipka K."/>
            <person name="Krupinska M."/>
            <person name="Bartosik D."/>
        </authorList>
    </citation>
    <scope>NUCLEOTIDE SEQUENCE</scope>
    <source>
        <strain evidence="1">Sr12</strain>
    </source>
</reference>
<gene>
    <name evidence="1" type="ORF">pLIS400286c</name>
</gene>
<reference evidence="1" key="2">
    <citation type="submission" date="2020-10" db="EMBL/GenBank/DDBJ databases">
        <authorList>
            <person name="Chmielowska C.A."/>
            <person name="Korsak D."/>
            <person name="Bartosik D."/>
        </authorList>
    </citation>
    <scope>NUCLEOTIDE SEQUENCE</scope>
    <source>
        <strain evidence="1">Sr12</strain>
        <plasmid evidence="1">pLIS4</plasmid>
    </source>
</reference>
<keyword evidence="1" id="KW-0614">Plasmid</keyword>
<evidence type="ECO:0000313" key="1">
    <source>
        <dbReference type="EMBL" id="QPL19395.1"/>
    </source>
</evidence>
<dbReference type="EMBL" id="MW124301">
    <property type="protein sequence ID" value="QPL19395.1"/>
    <property type="molecule type" value="Genomic_DNA"/>
</dbReference>
<dbReference type="AlphaFoldDB" id="A0A7T0Q8D9"/>